<keyword evidence="9" id="KW-0175">Coiled coil</keyword>
<dbReference type="InterPro" id="IPR001965">
    <property type="entry name" value="Znf_PHD"/>
</dbReference>
<dbReference type="Gene3D" id="3.30.40.10">
    <property type="entry name" value="Zinc/RING finger domain, C3HC4 (zinc finger)"/>
    <property type="match status" value="1"/>
</dbReference>
<dbReference type="SUPFAM" id="SSF57903">
    <property type="entry name" value="FYVE/PHD zinc finger"/>
    <property type="match status" value="1"/>
</dbReference>
<evidence type="ECO:0000313" key="13">
    <source>
        <dbReference type="Proteomes" id="UP001623330"/>
    </source>
</evidence>
<keyword evidence="8" id="KW-0539">Nucleus</keyword>
<keyword evidence="5" id="KW-0862">Zinc</keyword>
<evidence type="ECO:0000256" key="2">
    <source>
        <dbReference type="ARBA" id="ARBA00010210"/>
    </source>
</evidence>
<name>A0ABR4NXD4_9SACH</name>
<comment type="similarity">
    <text evidence="2">Belongs to the ING family.</text>
</comment>
<feature type="domain" description="Zinc finger PHD-type" evidence="11">
    <location>
        <begin position="175"/>
        <end position="221"/>
    </location>
</feature>
<accession>A0ABR4NXD4</accession>
<feature type="coiled-coil region" evidence="9">
    <location>
        <begin position="130"/>
        <end position="159"/>
    </location>
</feature>
<comment type="caution">
    <text evidence="12">The sequence shown here is derived from an EMBL/GenBank/DDBJ whole genome shotgun (WGS) entry which is preliminary data.</text>
</comment>
<evidence type="ECO:0000256" key="4">
    <source>
        <dbReference type="ARBA" id="ARBA00022771"/>
    </source>
</evidence>
<evidence type="ECO:0000256" key="5">
    <source>
        <dbReference type="ARBA" id="ARBA00022833"/>
    </source>
</evidence>
<gene>
    <name evidence="12" type="ORF">RNJ44_03603</name>
</gene>
<feature type="compositionally biased region" description="Low complexity" evidence="10">
    <location>
        <begin position="113"/>
        <end position="129"/>
    </location>
</feature>
<dbReference type="InterPro" id="IPR028651">
    <property type="entry name" value="ING_fam"/>
</dbReference>
<feature type="region of interest" description="Disordered" evidence="10">
    <location>
        <begin position="43"/>
        <end position="62"/>
    </location>
</feature>
<organism evidence="12 13">
    <name type="scientific">Nakaseomyces bracarensis</name>
    <dbReference type="NCBI Taxonomy" id="273131"/>
    <lineage>
        <taxon>Eukaryota</taxon>
        <taxon>Fungi</taxon>
        <taxon>Dikarya</taxon>
        <taxon>Ascomycota</taxon>
        <taxon>Saccharomycotina</taxon>
        <taxon>Saccharomycetes</taxon>
        <taxon>Saccharomycetales</taxon>
        <taxon>Saccharomycetaceae</taxon>
        <taxon>Nakaseomyces</taxon>
    </lineage>
</organism>
<keyword evidence="3" id="KW-0479">Metal-binding</keyword>
<keyword evidence="4" id="KW-0863">Zinc-finger</keyword>
<sequence length="226" mass="26275">MIVSSGELSQDIRYSFLNTLDHFACEYVRTLWTLQYLDNKCEGASENGRQSKRGEDEDEDEELEVQLRGKARYLRQLVQERVEFLTQYRQDLVLQKEINKRYTHLLNRKKGVSTAPTTTTASRANGNNGNKKLLLKINLKEAQKRDLRHEKQRKEYLKRSGNTKINGEGGDDARYCFCNDVSYGPMIACDNENCKLEWFHYACVHINKPPSGKWYCSESCRKADSK</sequence>
<protein>
    <submittedName>
        <fullName evidence="12">Protein YNG1</fullName>
    </submittedName>
</protein>
<dbReference type="InterPro" id="IPR011011">
    <property type="entry name" value="Znf_FYVE_PHD"/>
</dbReference>
<keyword evidence="6" id="KW-0805">Transcription regulation</keyword>
<dbReference type="Proteomes" id="UP001623330">
    <property type="component" value="Unassembled WGS sequence"/>
</dbReference>
<comment type="subcellular location">
    <subcellularLocation>
        <location evidence="1">Nucleus</location>
    </subcellularLocation>
</comment>
<evidence type="ECO:0000313" key="12">
    <source>
        <dbReference type="EMBL" id="KAL3233563.1"/>
    </source>
</evidence>
<dbReference type="PANTHER" id="PTHR10333">
    <property type="entry name" value="INHIBITOR OF GROWTH PROTEIN"/>
    <property type="match status" value="1"/>
</dbReference>
<keyword evidence="7" id="KW-0804">Transcription</keyword>
<keyword evidence="13" id="KW-1185">Reference proteome</keyword>
<evidence type="ECO:0000256" key="8">
    <source>
        <dbReference type="ARBA" id="ARBA00023242"/>
    </source>
</evidence>
<reference evidence="12 13" key="1">
    <citation type="submission" date="2024-05" db="EMBL/GenBank/DDBJ databases">
        <title>Long read based assembly of the Candida bracarensis genome reveals expanded adhesin content.</title>
        <authorList>
            <person name="Marcet-Houben M."/>
            <person name="Ksiezopolska E."/>
            <person name="Gabaldon T."/>
        </authorList>
    </citation>
    <scope>NUCLEOTIDE SEQUENCE [LARGE SCALE GENOMIC DNA]</scope>
    <source>
        <strain evidence="12 13">CBM6</strain>
    </source>
</reference>
<dbReference type="SMART" id="SM00249">
    <property type="entry name" value="PHD"/>
    <property type="match status" value="1"/>
</dbReference>
<feature type="region of interest" description="Disordered" evidence="10">
    <location>
        <begin position="110"/>
        <end position="129"/>
    </location>
</feature>
<dbReference type="InterPro" id="IPR013083">
    <property type="entry name" value="Znf_RING/FYVE/PHD"/>
</dbReference>
<dbReference type="EMBL" id="JBEVYD010000004">
    <property type="protein sequence ID" value="KAL3233563.1"/>
    <property type="molecule type" value="Genomic_DNA"/>
</dbReference>
<dbReference type="CDD" id="cd15505">
    <property type="entry name" value="PHD_ING"/>
    <property type="match status" value="1"/>
</dbReference>
<proteinExistence type="inferred from homology"/>
<evidence type="ECO:0000256" key="9">
    <source>
        <dbReference type="SAM" id="Coils"/>
    </source>
</evidence>
<evidence type="ECO:0000256" key="7">
    <source>
        <dbReference type="ARBA" id="ARBA00023163"/>
    </source>
</evidence>
<evidence type="ECO:0000256" key="3">
    <source>
        <dbReference type="ARBA" id="ARBA00022723"/>
    </source>
</evidence>
<evidence type="ECO:0000256" key="6">
    <source>
        <dbReference type="ARBA" id="ARBA00023015"/>
    </source>
</evidence>
<evidence type="ECO:0000256" key="10">
    <source>
        <dbReference type="SAM" id="MobiDB-lite"/>
    </source>
</evidence>
<evidence type="ECO:0000259" key="11">
    <source>
        <dbReference type="SMART" id="SM00249"/>
    </source>
</evidence>
<evidence type="ECO:0000256" key="1">
    <source>
        <dbReference type="ARBA" id="ARBA00004123"/>
    </source>
</evidence>
<dbReference type="PANTHER" id="PTHR10333:SF103">
    <property type="entry name" value="INHIBITOR OF GROWTH PROTEIN 3"/>
    <property type="match status" value="1"/>
</dbReference>